<dbReference type="GO" id="GO:0009733">
    <property type="term" value="P:response to auxin"/>
    <property type="evidence" value="ECO:0007669"/>
    <property type="project" value="InterPro"/>
</dbReference>
<dbReference type="Proteomes" id="UP001497480">
    <property type="component" value="Unassembled WGS sequence"/>
</dbReference>
<evidence type="ECO:0000313" key="3">
    <source>
        <dbReference type="Proteomes" id="UP001497480"/>
    </source>
</evidence>
<dbReference type="EMBL" id="CAXHTB010000022">
    <property type="protein sequence ID" value="CAL0329630.1"/>
    <property type="molecule type" value="Genomic_DNA"/>
</dbReference>
<sequence>MKLESCYTPIVSNPVHETVPKGNLAVYVVIYFNHSIFGELLNEAENVYGFEYYSGIMIPCRVAEFESGLVDGSGGWRLTMRRKFCVTQPIYHNLDSSSNKPIKKKLLSWGRKLARRAKSLFCTKLGSGYTPIMSDPVHETVPKGHLAVYVGQKDDEFCRIYVPVIYFNHPIFGELLNEAENVYGFEYSGGIRLPCRVAEFERVKTWIESGLIGSRDRRMSLRWCGK</sequence>
<comment type="caution">
    <text evidence="2">The sequence shown here is derived from an EMBL/GenBank/DDBJ whole genome shotgun (WGS) entry which is preliminary data.</text>
</comment>
<dbReference type="Pfam" id="PF02519">
    <property type="entry name" value="Auxin_inducible"/>
    <property type="match status" value="2"/>
</dbReference>
<evidence type="ECO:0000313" key="2">
    <source>
        <dbReference type="EMBL" id="CAL0329630.1"/>
    </source>
</evidence>
<dbReference type="InterPro" id="IPR003676">
    <property type="entry name" value="SAUR_fam"/>
</dbReference>
<gene>
    <name evidence="2" type="ORF">LLUT_LOCUS30690</name>
</gene>
<comment type="similarity">
    <text evidence="1">Belongs to the ARG7 family.</text>
</comment>
<organism evidence="2 3">
    <name type="scientific">Lupinus luteus</name>
    <name type="common">European yellow lupine</name>
    <dbReference type="NCBI Taxonomy" id="3873"/>
    <lineage>
        <taxon>Eukaryota</taxon>
        <taxon>Viridiplantae</taxon>
        <taxon>Streptophyta</taxon>
        <taxon>Embryophyta</taxon>
        <taxon>Tracheophyta</taxon>
        <taxon>Spermatophyta</taxon>
        <taxon>Magnoliopsida</taxon>
        <taxon>eudicotyledons</taxon>
        <taxon>Gunneridae</taxon>
        <taxon>Pentapetalae</taxon>
        <taxon>rosids</taxon>
        <taxon>fabids</taxon>
        <taxon>Fabales</taxon>
        <taxon>Fabaceae</taxon>
        <taxon>Papilionoideae</taxon>
        <taxon>50 kb inversion clade</taxon>
        <taxon>genistoids sensu lato</taxon>
        <taxon>core genistoids</taxon>
        <taxon>Genisteae</taxon>
        <taxon>Lupinus</taxon>
    </lineage>
</organism>
<name>A0AAV1Y6T7_LUPLU</name>
<dbReference type="PANTHER" id="PTHR31374">
    <property type="entry name" value="AUXIN-INDUCED PROTEIN-LIKE-RELATED"/>
    <property type="match status" value="1"/>
</dbReference>
<evidence type="ECO:0000256" key="1">
    <source>
        <dbReference type="ARBA" id="ARBA00006974"/>
    </source>
</evidence>
<dbReference type="AlphaFoldDB" id="A0AAV1Y6T7"/>
<keyword evidence="3" id="KW-1185">Reference proteome</keyword>
<protein>
    <submittedName>
        <fullName evidence="2">Uncharacterized protein</fullName>
    </submittedName>
</protein>
<reference evidence="2 3" key="1">
    <citation type="submission" date="2024-03" db="EMBL/GenBank/DDBJ databases">
        <authorList>
            <person name="Martinez-Hernandez J."/>
        </authorList>
    </citation>
    <scope>NUCLEOTIDE SEQUENCE [LARGE SCALE GENOMIC DNA]</scope>
</reference>
<accession>A0AAV1Y6T7</accession>
<proteinExistence type="inferred from homology"/>
<dbReference type="PANTHER" id="PTHR31374:SF201">
    <property type="entry name" value="SAUR-LIKE AUXIN-RESPONSIVE PROTEIN FAMILY"/>
    <property type="match status" value="1"/>
</dbReference>